<feature type="domain" description="ABC transmembrane type-1" evidence="8">
    <location>
        <begin position="364"/>
        <end position="560"/>
    </location>
</feature>
<name>A0A918JEZ7_9ALTE</name>
<feature type="domain" description="ABC transmembrane type-1" evidence="8">
    <location>
        <begin position="65"/>
        <end position="280"/>
    </location>
</feature>
<dbReference type="PANTHER" id="PTHR30183">
    <property type="entry name" value="MOLYBDENUM TRANSPORT SYSTEM PERMEASE PROTEIN MODB"/>
    <property type="match status" value="1"/>
</dbReference>
<dbReference type="EMBL" id="BMXP01000002">
    <property type="protein sequence ID" value="GGW77816.1"/>
    <property type="molecule type" value="Genomic_DNA"/>
</dbReference>
<dbReference type="RefSeq" id="WP_229805001.1">
    <property type="nucleotide sequence ID" value="NZ_BMXP01000002.1"/>
</dbReference>
<keyword evidence="2" id="KW-0813">Transport</keyword>
<dbReference type="AlphaFoldDB" id="A0A918JEZ7"/>
<comment type="subcellular location">
    <subcellularLocation>
        <location evidence="1">Cell membrane</location>
        <topology evidence="1">Multi-pass membrane protein</topology>
    </subcellularLocation>
</comment>
<keyword evidence="5 7" id="KW-1133">Transmembrane helix</keyword>
<feature type="transmembrane region" description="Helical" evidence="7">
    <location>
        <begin position="193"/>
        <end position="211"/>
    </location>
</feature>
<gene>
    <name evidence="9" type="ORF">GCM10007391_07970</name>
</gene>
<evidence type="ECO:0000256" key="2">
    <source>
        <dbReference type="ARBA" id="ARBA00022448"/>
    </source>
</evidence>
<evidence type="ECO:0000259" key="8">
    <source>
        <dbReference type="PROSITE" id="PS50928"/>
    </source>
</evidence>
<dbReference type="InterPro" id="IPR000515">
    <property type="entry name" value="MetI-like"/>
</dbReference>
<keyword evidence="10" id="KW-1185">Reference proteome</keyword>
<proteinExistence type="predicted"/>
<accession>A0A918JEZ7</accession>
<evidence type="ECO:0000313" key="10">
    <source>
        <dbReference type="Proteomes" id="UP000631300"/>
    </source>
</evidence>
<dbReference type="Proteomes" id="UP000631300">
    <property type="component" value="Unassembled WGS sequence"/>
</dbReference>
<dbReference type="Gene3D" id="1.10.3720.10">
    <property type="entry name" value="MetI-like"/>
    <property type="match status" value="2"/>
</dbReference>
<evidence type="ECO:0000256" key="4">
    <source>
        <dbReference type="ARBA" id="ARBA00022692"/>
    </source>
</evidence>
<keyword evidence="3" id="KW-1003">Cell membrane</keyword>
<dbReference type="SUPFAM" id="SSF161098">
    <property type="entry name" value="MetI-like"/>
    <property type="match status" value="2"/>
</dbReference>
<feature type="transmembrane region" description="Helical" evidence="7">
    <location>
        <begin position="482"/>
        <end position="509"/>
    </location>
</feature>
<keyword evidence="6 7" id="KW-0472">Membrane</keyword>
<feature type="transmembrane region" description="Helical" evidence="7">
    <location>
        <begin position="367"/>
        <end position="386"/>
    </location>
</feature>
<dbReference type="PROSITE" id="PS50928">
    <property type="entry name" value="ABC_TM1"/>
    <property type="match status" value="2"/>
</dbReference>
<feature type="transmembrane region" description="Helical" evidence="7">
    <location>
        <begin position="304"/>
        <end position="326"/>
    </location>
</feature>
<dbReference type="InterPro" id="IPR035906">
    <property type="entry name" value="MetI-like_sf"/>
</dbReference>
<organism evidence="9 10">
    <name type="scientific">Alteromonas halophila</name>
    <dbReference type="NCBI Taxonomy" id="516698"/>
    <lineage>
        <taxon>Bacteria</taxon>
        <taxon>Pseudomonadati</taxon>
        <taxon>Pseudomonadota</taxon>
        <taxon>Gammaproteobacteria</taxon>
        <taxon>Alteromonadales</taxon>
        <taxon>Alteromonadaceae</taxon>
        <taxon>Alteromonas/Salinimonas group</taxon>
        <taxon>Alteromonas</taxon>
    </lineage>
</organism>
<feature type="transmembrane region" description="Helical" evidence="7">
    <location>
        <begin position="441"/>
        <end position="461"/>
    </location>
</feature>
<evidence type="ECO:0000256" key="7">
    <source>
        <dbReference type="SAM" id="Phobius"/>
    </source>
</evidence>
<evidence type="ECO:0000313" key="9">
    <source>
        <dbReference type="EMBL" id="GGW77816.1"/>
    </source>
</evidence>
<comment type="caution">
    <text evidence="9">The sequence shown here is derived from an EMBL/GenBank/DDBJ whole genome shotgun (WGS) entry which is preliminary data.</text>
</comment>
<feature type="transmembrane region" description="Helical" evidence="7">
    <location>
        <begin position="260"/>
        <end position="283"/>
    </location>
</feature>
<reference evidence="9" key="1">
    <citation type="journal article" date="2014" name="Int. J. Syst. Evol. Microbiol.">
        <title>Complete genome sequence of Corynebacterium casei LMG S-19264T (=DSM 44701T), isolated from a smear-ripened cheese.</title>
        <authorList>
            <consortium name="US DOE Joint Genome Institute (JGI-PGF)"/>
            <person name="Walter F."/>
            <person name="Albersmeier A."/>
            <person name="Kalinowski J."/>
            <person name="Ruckert C."/>
        </authorList>
    </citation>
    <scope>NUCLEOTIDE SEQUENCE</scope>
    <source>
        <strain evidence="9">KCTC 22164</strain>
    </source>
</reference>
<feature type="transmembrane region" description="Helical" evidence="7">
    <location>
        <begin position="67"/>
        <end position="90"/>
    </location>
</feature>
<evidence type="ECO:0000256" key="3">
    <source>
        <dbReference type="ARBA" id="ARBA00022475"/>
    </source>
</evidence>
<feature type="transmembrane region" description="Helical" evidence="7">
    <location>
        <begin position="543"/>
        <end position="563"/>
    </location>
</feature>
<dbReference type="GO" id="GO:0055085">
    <property type="term" value="P:transmembrane transport"/>
    <property type="evidence" value="ECO:0007669"/>
    <property type="project" value="InterPro"/>
</dbReference>
<protein>
    <submittedName>
        <fullName evidence="9">ABC transporter permease</fullName>
    </submittedName>
</protein>
<evidence type="ECO:0000256" key="5">
    <source>
        <dbReference type="ARBA" id="ARBA00022989"/>
    </source>
</evidence>
<feature type="transmembrane region" description="Helical" evidence="7">
    <location>
        <begin position="150"/>
        <end position="172"/>
    </location>
</feature>
<dbReference type="PANTHER" id="PTHR30183:SF6">
    <property type="entry name" value="INNER MEMBRANE ABC TRANSPORTER PERMEASE PROTEIN YNJC"/>
    <property type="match status" value="1"/>
</dbReference>
<sequence>MMTRFERLTIGLRAGLLVLLALPVTAGLVGVLLPALGYLPALGQSAWSLSAFRALFDYAGVTTMMWLSLSTGLAATCIALCGALALVAVFHQQRWLQQIQRWLSPLLVLPHAAAAIALLFVLSPSGLLARLVYAGESGALPPQWGVPYDAHGISIILALALKELPFLFLMVLSVLSQPQMAARVAGYRKVTQSLGYAPVTGFITIILPILYPHLRLPVLAVLAYATANVEVPLILGPNNPPTLAVAVVHWFNHVDLSLRFQAAAAAIVQVGVTLTAVILWLVAERLIALLWRRRSMQGRRHSGVISITAMAWLTLLSVILAGITMLGSTVSWSLATYWPFPALLPDALTLQHWQTGLPEMAAPLRNTLALGLAVSVTAVSVVLLALEGQQALRWHARHRWLHIDAVILPATLYLPLLVPGVAFLFGLVWFQQVYFADVVWLPVYISHLLYVLPYAYIALAVPYQRFDQRYVQVAYGLGKSPLAVFLHVKLPLLFAPVLVALALGLAISFSQYLPTLLPGGGRLPTVTTEAVAMASGSSRRLSAVYVLVQTALPLLAFVLAWWLPGRIFNPAARHTVKESKL</sequence>
<evidence type="ECO:0000256" key="6">
    <source>
        <dbReference type="ARBA" id="ARBA00023136"/>
    </source>
</evidence>
<feature type="transmembrane region" description="Helical" evidence="7">
    <location>
        <begin position="102"/>
        <end position="122"/>
    </location>
</feature>
<keyword evidence="4 7" id="KW-0812">Transmembrane</keyword>
<dbReference type="CDD" id="cd06261">
    <property type="entry name" value="TM_PBP2"/>
    <property type="match status" value="1"/>
</dbReference>
<evidence type="ECO:0000256" key="1">
    <source>
        <dbReference type="ARBA" id="ARBA00004651"/>
    </source>
</evidence>
<dbReference type="GO" id="GO:0005886">
    <property type="term" value="C:plasma membrane"/>
    <property type="evidence" value="ECO:0007669"/>
    <property type="project" value="UniProtKB-SubCell"/>
</dbReference>
<feature type="transmembrane region" description="Helical" evidence="7">
    <location>
        <begin position="406"/>
        <end position="429"/>
    </location>
</feature>
<reference evidence="9" key="2">
    <citation type="submission" date="2020-09" db="EMBL/GenBank/DDBJ databases">
        <authorList>
            <person name="Sun Q."/>
            <person name="Kim S."/>
        </authorList>
    </citation>
    <scope>NUCLEOTIDE SEQUENCE</scope>
    <source>
        <strain evidence="9">KCTC 22164</strain>
    </source>
</reference>